<comment type="caution">
    <text evidence="5">The sequence shown here is derived from an EMBL/GenBank/DDBJ whole genome shotgun (WGS) entry which is preliminary data.</text>
</comment>
<dbReference type="AlphaFoldDB" id="A0A081K5B8"/>
<keyword evidence="2 4" id="KW-0831">Ubiquinone biosynthesis</keyword>
<dbReference type="RefSeq" id="WP_020582593.1">
    <property type="nucleotide sequence ID" value="NZ_JOJP01000001.1"/>
</dbReference>
<dbReference type="EC" id="4.1.3.40" evidence="4"/>
<feature type="binding site" evidence="4">
    <location>
        <position position="170"/>
    </location>
    <ligand>
        <name>substrate</name>
    </ligand>
</feature>
<dbReference type="STRING" id="305900.GV64_00090"/>
<evidence type="ECO:0000256" key="4">
    <source>
        <dbReference type="HAMAP-Rule" id="MF_01632"/>
    </source>
</evidence>
<comment type="subcellular location">
    <subcellularLocation>
        <location evidence="4">Cytoplasm</location>
    </subcellularLocation>
</comment>
<dbReference type="GO" id="GO:0008813">
    <property type="term" value="F:chorismate lyase activity"/>
    <property type="evidence" value="ECO:0007669"/>
    <property type="project" value="UniProtKB-UniRule"/>
</dbReference>
<dbReference type="InterPro" id="IPR007440">
    <property type="entry name" value="Chorismate--pyruvate_lyase"/>
</dbReference>
<evidence type="ECO:0000313" key="6">
    <source>
        <dbReference type="Proteomes" id="UP000027997"/>
    </source>
</evidence>
<comment type="similarity">
    <text evidence="4">Belongs to the UbiC family.</text>
</comment>
<dbReference type="SUPFAM" id="SSF64288">
    <property type="entry name" value="Chorismate lyase-like"/>
    <property type="match status" value="1"/>
</dbReference>
<keyword evidence="4" id="KW-0670">Pyruvate</keyword>
<dbReference type="Pfam" id="PF04345">
    <property type="entry name" value="Chor_lyase"/>
    <property type="match status" value="1"/>
</dbReference>
<keyword evidence="6" id="KW-1185">Reference proteome</keyword>
<comment type="function">
    <text evidence="4">Removes the pyruvyl group from chorismate, with concomitant aromatization of the ring, to provide 4-hydroxybenzoate (4HB) for the ubiquinone pathway.</text>
</comment>
<dbReference type="EMBL" id="JOJP01000001">
    <property type="protein sequence ID" value="KEI69344.1"/>
    <property type="molecule type" value="Genomic_DNA"/>
</dbReference>
<keyword evidence="1 4" id="KW-0963">Cytoplasm</keyword>
<dbReference type="Gene3D" id="3.40.1410.10">
    <property type="entry name" value="Chorismate lyase-like"/>
    <property type="match status" value="1"/>
</dbReference>
<dbReference type="eggNOG" id="COG3161">
    <property type="taxonomic scope" value="Bacteria"/>
</dbReference>
<feature type="binding site" evidence="4">
    <location>
        <position position="76"/>
    </location>
    <ligand>
        <name>substrate</name>
    </ligand>
</feature>
<accession>A0A081K5B8</accession>
<protein>
    <recommendedName>
        <fullName evidence="4">Probable chorismate pyruvate-lyase</fullName>
        <shortName evidence="4">CL</shortName>
        <shortName evidence="4">CPL</shortName>
        <ecNumber evidence="4">4.1.3.40</ecNumber>
    </recommendedName>
</protein>
<evidence type="ECO:0000256" key="2">
    <source>
        <dbReference type="ARBA" id="ARBA00022688"/>
    </source>
</evidence>
<comment type="caution">
    <text evidence="4">Lacks conserved residue(s) required for the propagation of feature annotation.</text>
</comment>
<evidence type="ECO:0000313" key="5">
    <source>
        <dbReference type="EMBL" id="KEI69344.1"/>
    </source>
</evidence>
<organism evidence="5 6">
    <name type="scientific">Endozoicomonas elysicola</name>
    <dbReference type="NCBI Taxonomy" id="305900"/>
    <lineage>
        <taxon>Bacteria</taxon>
        <taxon>Pseudomonadati</taxon>
        <taxon>Pseudomonadota</taxon>
        <taxon>Gammaproteobacteria</taxon>
        <taxon>Oceanospirillales</taxon>
        <taxon>Endozoicomonadaceae</taxon>
        <taxon>Endozoicomonas</taxon>
    </lineage>
</organism>
<dbReference type="GO" id="GO:0042866">
    <property type="term" value="P:pyruvate biosynthetic process"/>
    <property type="evidence" value="ECO:0007669"/>
    <property type="project" value="UniProtKB-UniRule"/>
</dbReference>
<proteinExistence type="inferred from homology"/>
<reference evidence="5 6" key="1">
    <citation type="submission" date="2014-06" db="EMBL/GenBank/DDBJ databases">
        <title>Whole Genome Sequences of Three Symbiotic Endozoicomonas Bacteria.</title>
        <authorList>
            <person name="Neave M.J."/>
            <person name="Apprill A."/>
            <person name="Voolstra C.R."/>
        </authorList>
    </citation>
    <scope>NUCLEOTIDE SEQUENCE [LARGE SCALE GENOMIC DNA]</scope>
    <source>
        <strain evidence="5 6">DSM 22380</strain>
    </source>
</reference>
<dbReference type="HAMAP" id="MF_01632">
    <property type="entry name" value="UbiC"/>
    <property type="match status" value="1"/>
</dbReference>
<comment type="pathway">
    <text evidence="4">Cofactor biosynthesis; ubiquinone biosynthesis.</text>
</comment>
<evidence type="ECO:0000256" key="1">
    <source>
        <dbReference type="ARBA" id="ARBA00022490"/>
    </source>
</evidence>
<dbReference type="GO" id="GO:0005829">
    <property type="term" value="C:cytosol"/>
    <property type="evidence" value="ECO:0007669"/>
    <property type="project" value="TreeGrafter"/>
</dbReference>
<dbReference type="PANTHER" id="PTHR38683">
    <property type="entry name" value="CHORISMATE PYRUVATE-LYASE"/>
    <property type="match status" value="1"/>
</dbReference>
<feature type="binding site" evidence="4">
    <location>
        <position position="114"/>
    </location>
    <ligand>
        <name>substrate</name>
    </ligand>
</feature>
<dbReference type="GO" id="GO:0006744">
    <property type="term" value="P:ubiquinone biosynthetic process"/>
    <property type="evidence" value="ECO:0007669"/>
    <property type="project" value="UniProtKB-UniRule"/>
</dbReference>
<comment type="catalytic activity">
    <reaction evidence="4">
        <text>chorismate = 4-hydroxybenzoate + pyruvate</text>
        <dbReference type="Rhea" id="RHEA:16505"/>
        <dbReference type="ChEBI" id="CHEBI:15361"/>
        <dbReference type="ChEBI" id="CHEBI:17879"/>
        <dbReference type="ChEBI" id="CHEBI:29748"/>
        <dbReference type="EC" id="4.1.3.40"/>
    </reaction>
</comment>
<name>A0A081K5B8_9GAMM</name>
<sequence length="179" mass="20715">MPLADFADMNWQPAQEAKTIPDALREMILDQHSLTRRLKQVHNNEFFVRVITHDWQEPDASEKAFLHCDDQRASIREVLLFGSGQPVVFARSVLPESSLSGENKVLLELGEKPLGEYIFSQPGLRRGPIEVTNMKASQFNSHLDFDFETEIAWARRSLFYLREKPISVCEVFLPEREQR</sequence>
<keyword evidence="3 4" id="KW-0456">Lyase</keyword>
<dbReference type="PANTHER" id="PTHR38683:SF1">
    <property type="entry name" value="CHORISMATE PYRUVATE-LYASE"/>
    <property type="match status" value="1"/>
</dbReference>
<gene>
    <name evidence="4" type="primary">ubiC</name>
    <name evidence="5" type="ORF">GV64_00090</name>
</gene>
<dbReference type="InterPro" id="IPR028978">
    <property type="entry name" value="Chorismate_lyase_/UTRA_dom_sf"/>
</dbReference>
<evidence type="ECO:0000256" key="3">
    <source>
        <dbReference type="ARBA" id="ARBA00023239"/>
    </source>
</evidence>
<dbReference type="Proteomes" id="UP000027997">
    <property type="component" value="Unassembled WGS sequence"/>
</dbReference>
<dbReference type="UniPathway" id="UPA00232"/>